<evidence type="ECO:0008006" key="3">
    <source>
        <dbReference type="Google" id="ProtNLM"/>
    </source>
</evidence>
<organism evidence="2">
    <name type="scientific">Acetithermum autotrophicum</name>
    <dbReference type="NCBI Taxonomy" id="1446466"/>
    <lineage>
        <taxon>Bacteria</taxon>
        <taxon>Candidatus Bipolaricaulota</taxon>
        <taxon>Candidatus Acetithermum</taxon>
    </lineage>
</organism>
<evidence type="ECO:0000256" key="1">
    <source>
        <dbReference type="SAM" id="SignalP"/>
    </source>
</evidence>
<reference evidence="2" key="1">
    <citation type="journal article" date="2005" name="Environ. Microbiol.">
        <title>Genetic and functional properties of uncultivated thermophilic crenarchaeotes from a subsurface gold mine as revealed by analysis of genome fragments.</title>
        <authorList>
            <person name="Nunoura T."/>
            <person name="Hirayama H."/>
            <person name="Takami H."/>
            <person name="Oida H."/>
            <person name="Nishi S."/>
            <person name="Shimamura S."/>
            <person name="Suzuki Y."/>
            <person name="Inagaki F."/>
            <person name="Takai K."/>
            <person name="Nealson K.H."/>
            <person name="Horikoshi K."/>
        </authorList>
    </citation>
    <scope>NUCLEOTIDE SEQUENCE</scope>
</reference>
<proteinExistence type="predicted"/>
<reference evidence="2" key="2">
    <citation type="journal article" date="2012" name="PLoS ONE">
        <title>A Deeply Branching Thermophilic Bacterium with an Ancient Acetyl-CoA Pathway Dominates a Subsurface Ecosystem.</title>
        <authorList>
            <person name="Takami H."/>
            <person name="Noguchi H."/>
            <person name="Takaki Y."/>
            <person name="Uchiyama I."/>
            <person name="Toyoda A."/>
            <person name="Nishi S."/>
            <person name="Chee G.-J."/>
            <person name="Arai W."/>
            <person name="Nunoura T."/>
            <person name="Itoh T."/>
            <person name="Hattori M."/>
            <person name="Takai K."/>
        </authorList>
    </citation>
    <scope>NUCLEOTIDE SEQUENCE</scope>
</reference>
<feature type="signal peptide" evidence="1">
    <location>
        <begin position="1"/>
        <end position="20"/>
    </location>
</feature>
<dbReference type="AlphaFoldDB" id="H5SQF5"/>
<gene>
    <name evidence="2" type="ORF">HGMM_OP1C086</name>
</gene>
<accession>H5SQF5</accession>
<name>H5SQF5_ACEAU</name>
<keyword evidence="1" id="KW-0732">Signal</keyword>
<dbReference type="EMBL" id="AP011800">
    <property type="protein sequence ID" value="BAL58391.1"/>
    <property type="molecule type" value="Genomic_DNA"/>
</dbReference>
<evidence type="ECO:0000313" key="2">
    <source>
        <dbReference type="EMBL" id="BAL58391.1"/>
    </source>
</evidence>
<feature type="chain" id="PRO_5003598443" description="Bacterial surface antigen (D15) domain-containing protein" evidence="1">
    <location>
        <begin position="21"/>
        <end position="335"/>
    </location>
</feature>
<sequence length="335" mass="37293">MRILVFLAISLLAVSLPAAAQSFTPVIEENSVDGLLLGAEGSYKFWGWLEPSLGLAYGLQSQKIRYKAGIIAWDRVTVSLIDWPRTAILGRIGESGLKATLDLSKGLPVIGDWLGGESWLERELGGSSRSTVSAFFGTLWPWTEDPNPPDVAYVLSESRRSFRLPFGIELDFSQQMLLGWWQLGVLPSQFQYSQTQLSLRRDLLSLSLSYGTLENKGNLPEFIFVQGVKGESETLTGDQFWAFKFERAFDMMTVPVPVPLLPQSLGLLVQGGVFVQVSSVSKLELPSAEQEGKRVWRNLVSWGLSLLLSLDKMGAQARADFVFTRDGQFHFLFNF</sequence>
<protein>
    <recommendedName>
        <fullName evidence="3">Bacterial surface antigen (D15) domain-containing protein</fullName>
    </recommendedName>
</protein>